<evidence type="ECO:0000313" key="2">
    <source>
        <dbReference type="Proteomes" id="UP000824366"/>
    </source>
</evidence>
<dbReference type="Proteomes" id="UP000824366">
    <property type="component" value="Chromosome"/>
</dbReference>
<name>A0ABM7MPZ3_9BURK</name>
<reference evidence="1 2" key="1">
    <citation type="journal article" date="2021" name="Microbiol. Spectr.">
        <title>A Single Bacterium Capable of Oxidation and Reduction of Iron at Circumneutral pH.</title>
        <authorList>
            <person name="Kato S."/>
            <person name="Ohkuma M."/>
        </authorList>
    </citation>
    <scope>NUCLEOTIDE SEQUENCE [LARGE SCALE GENOMIC DNA]</scope>
    <source>
        <strain evidence="1 2">MIZ03</strain>
    </source>
</reference>
<accession>A0ABM7MPZ3</accession>
<organism evidence="1 2">
    <name type="scientific">Rhodoferax lithotrophicus</name>
    <dbReference type="NCBI Taxonomy" id="2798804"/>
    <lineage>
        <taxon>Bacteria</taxon>
        <taxon>Pseudomonadati</taxon>
        <taxon>Pseudomonadota</taxon>
        <taxon>Betaproteobacteria</taxon>
        <taxon>Burkholderiales</taxon>
        <taxon>Comamonadaceae</taxon>
        <taxon>Rhodoferax</taxon>
    </lineage>
</organism>
<proteinExistence type="predicted"/>
<evidence type="ECO:0000313" key="1">
    <source>
        <dbReference type="EMBL" id="BCO28354.1"/>
    </source>
</evidence>
<gene>
    <name evidence="1" type="ORF">MIZ03_3254</name>
</gene>
<protein>
    <submittedName>
        <fullName evidence="1">Uncharacterized protein</fullName>
    </submittedName>
</protein>
<dbReference type="EMBL" id="AP024238">
    <property type="protein sequence ID" value="BCO28354.1"/>
    <property type="molecule type" value="Genomic_DNA"/>
</dbReference>
<keyword evidence="2" id="KW-1185">Reference proteome</keyword>
<sequence>MDRMGGFYGGCLYEQMGVAIFDFSRKKWLFVLESAAQ</sequence>